<organism evidence="1 2">
    <name type="scientific">Coniosporium uncinatum</name>
    <dbReference type="NCBI Taxonomy" id="93489"/>
    <lineage>
        <taxon>Eukaryota</taxon>
        <taxon>Fungi</taxon>
        <taxon>Dikarya</taxon>
        <taxon>Ascomycota</taxon>
        <taxon>Pezizomycotina</taxon>
        <taxon>Dothideomycetes</taxon>
        <taxon>Dothideomycetes incertae sedis</taxon>
        <taxon>Coniosporium</taxon>
    </lineage>
</organism>
<reference evidence="1" key="1">
    <citation type="submission" date="2024-09" db="EMBL/GenBank/DDBJ databases">
        <title>Black Yeasts Isolated from many extreme environments.</title>
        <authorList>
            <person name="Coleine C."/>
            <person name="Stajich J.E."/>
            <person name="Selbmann L."/>
        </authorList>
    </citation>
    <scope>NUCLEOTIDE SEQUENCE</scope>
    <source>
        <strain evidence="1">CCFEE 5737</strain>
    </source>
</reference>
<proteinExistence type="predicted"/>
<dbReference type="Proteomes" id="UP001186974">
    <property type="component" value="Unassembled WGS sequence"/>
</dbReference>
<accession>A0ACC3DXY6</accession>
<evidence type="ECO:0000313" key="2">
    <source>
        <dbReference type="Proteomes" id="UP001186974"/>
    </source>
</evidence>
<protein>
    <submittedName>
        <fullName evidence="1">Uncharacterized protein</fullName>
    </submittedName>
</protein>
<keyword evidence="2" id="KW-1185">Reference proteome</keyword>
<sequence length="119" mass="13213">MPPQPPQSVQPPMPPQQQHQQQQYPGYPPQFQHQQPVPTPPVGMNPYQPPPPQQQAPPPQQQQQQALAPMPMPNLTPEMIRGLMGMSQAQIDALGPVERGQIMALRQQLQGMMGGQQGY</sequence>
<name>A0ACC3DXY6_9PEZI</name>
<dbReference type="EMBL" id="JAWDJW010000114">
    <property type="protein sequence ID" value="KAK3081610.1"/>
    <property type="molecule type" value="Genomic_DNA"/>
</dbReference>
<evidence type="ECO:0000313" key="1">
    <source>
        <dbReference type="EMBL" id="KAK3081610.1"/>
    </source>
</evidence>
<gene>
    <name evidence="1" type="ORF">LTS18_004831</name>
</gene>
<comment type="caution">
    <text evidence="1">The sequence shown here is derived from an EMBL/GenBank/DDBJ whole genome shotgun (WGS) entry which is preliminary data.</text>
</comment>